<dbReference type="EMBL" id="BSFE01000002">
    <property type="protein sequence ID" value="GLK51172.1"/>
    <property type="molecule type" value="Genomic_DNA"/>
</dbReference>
<protein>
    <submittedName>
        <fullName evidence="1">Uncharacterized protein</fullName>
    </submittedName>
</protein>
<evidence type="ECO:0000313" key="1">
    <source>
        <dbReference type="EMBL" id="GLK51172.1"/>
    </source>
</evidence>
<gene>
    <name evidence="1" type="ORF">GCM10017621_06800</name>
</gene>
<organism evidence="1 2">
    <name type="scientific">Maricaulis virginensis</name>
    <dbReference type="NCBI Taxonomy" id="144022"/>
    <lineage>
        <taxon>Bacteria</taxon>
        <taxon>Pseudomonadati</taxon>
        <taxon>Pseudomonadota</taxon>
        <taxon>Alphaproteobacteria</taxon>
        <taxon>Maricaulales</taxon>
        <taxon>Maricaulaceae</taxon>
        <taxon>Maricaulis</taxon>
    </lineage>
</organism>
<comment type="caution">
    <text evidence="1">The sequence shown here is derived from an EMBL/GenBank/DDBJ whole genome shotgun (WGS) entry which is preliminary data.</text>
</comment>
<reference evidence="1" key="1">
    <citation type="journal article" date="2014" name="Int. J. Syst. Evol. Microbiol.">
        <title>Complete genome sequence of Corynebacterium casei LMG S-19264T (=DSM 44701T), isolated from a smear-ripened cheese.</title>
        <authorList>
            <consortium name="US DOE Joint Genome Institute (JGI-PGF)"/>
            <person name="Walter F."/>
            <person name="Albersmeier A."/>
            <person name="Kalinowski J."/>
            <person name="Ruckert C."/>
        </authorList>
    </citation>
    <scope>NUCLEOTIDE SEQUENCE</scope>
    <source>
        <strain evidence="1">VKM B-1513</strain>
    </source>
</reference>
<proteinExistence type="predicted"/>
<reference evidence="1" key="2">
    <citation type="submission" date="2023-01" db="EMBL/GenBank/DDBJ databases">
        <authorList>
            <person name="Sun Q."/>
            <person name="Evtushenko L."/>
        </authorList>
    </citation>
    <scope>NUCLEOTIDE SEQUENCE</scope>
    <source>
        <strain evidence="1">VKM B-1513</strain>
    </source>
</reference>
<dbReference type="RefSeq" id="WP_271185564.1">
    <property type="nucleotide sequence ID" value="NZ_BSFE01000002.1"/>
</dbReference>
<dbReference type="AlphaFoldDB" id="A0A9W6IKC8"/>
<keyword evidence="2" id="KW-1185">Reference proteome</keyword>
<accession>A0A9W6IKC8</accession>
<dbReference type="Gene3D" id="1.10.260.40">
    <property type="entry name" value="lambda repressor-like DNA-binding domains"/>
    <property type="match status" value="1"/>
</dbReference>
<dbReference type="Proteomes" id="UP001143486">
    <property type="component" value="Unassembled WGS sequence"/>
</dbReference>
<sequence>MKKTGPGRPQTSVNTGTSYALAEWLNENLAELSGMTNAEIAAELGYERSNIVAMWKTGKTRVALHALKGIARLTNTPLEHLFPLWVEQYAREKGVKAQPYLEMLSRIVTPAEFKHIQAIRDAGMTCEYMTEDHDRIMSLMLIGPEGRAKLFT</sequence>
<name>A0A9W6IKC8_9PROT</name>
<dbReference type="GO" id="GO:0003677">
    <property type="term" value="F:DNA binding"/>
    <property type="evidence" value="ECO:0007669"/>
    <property type="project" value="InterPro"/>
</dbReference>
<dbReference type="InterPro" id="IPR010982">
    <property type="entry name" value="Lambda_DNA-bd_dom_sf"/>
</dbReference>
<evidence type="ECO:0000313" key="2">
    <source>
        <dbReference type="Proteomes" id="UP001143486"/>
    </source>
</evidence>